<dbReference type="RefSeq" id="WP_184840440.1">
    <property type="nucleotide sequence ID" value="NZ_JACHMN010000002.1"/>
</dbReference>
<proteinExistence type="predicted"/>
<evidence type="ECO:0000313" key="2">
    <source>
        <dbReference type="Proteomes" id="UP000587527"/>
    </source>
</evidence>
<reference evidence="1 2" key="1">
    <citation type="submission" date="2020-08" db="EMBL/GenBank/DDBJ databases">
        <title>Sequencing the genomes of 1000 actinobacteria strains.</title>
        <authorList>
            <person name="Klenk H.-P."/>
        </authorList>
    </citation>
    <scope>NUCLEOTIDE SEQUENCE [LARGE SCALE GENOMIC DNA]</scope>
    <source>
        <strain evidence="1 2">DSM 45362</strain>
    </source>
</reference>
<gene>
    <name evidence="1" type="ORF">F4553_005383</name>
</gene>
<name>A0A841BUX5_9ACTN</name>
<dbReference type="Proteomes" id="UP000587527">
    <property type="component" value="Unassembled WGS sequence"/>
</dbReference>
<sequence>MSRYAEDPRVTAHANGFTVQVGDHFVHVLDSGALGWGAYTGPNLDLIVTAAGPWIGSPTADDLISALLHTDNS</sequence>
<comment type="caution">
    <text evidence="1">The sequence shown here is derived from an EMBL/GenBank/DDBJ whole genome shotgun (WGS) entry which is preliminary data.</text>
</comment>
<dbReference type="AlphaFoldDB" id="A0A841BUX5"/>
<organism evidence="1 2">
    <name type="scientific">Allocatelliglobosispora scoriae</name>
    <dbReference type="NCBI Taxonomy" id="643052"/>
    <lineage>
        <taxon>Bacteria</taxon>
        <taxon>Bacillati</taxon>
        <taxon>Actinomycetota</taxon>
        <taxon>Actinomycetes</taxon>
        <taxon>Micromonosporales</taxon>
        <taxon>Micromonosporaceae</taxon>
        <taxon>Allocatelliglobosispora</taxon>
    </lineage>
</organism>
<protein>
    <submittedName>
        <fullName evidence="1">Uncharacterized protein</fullName>
    </submittedName>
</protein>
<accession>A0A841BUX5</accession>
<keyword evidence="2" id="KW-1185">Reference proteome</keyword>
<evidence type="ECO:0000313" key="1">
    <source>
        <dbReference type="EMBL" id="MBB5872004.1"/>
    </source>
</evidence>
<dbReference type="EMBL" id="JACHMN010000002">
    <property type="protein sequence ID" value="MBB5872004.1"/>
    <property type="molecule type" value="Genomic_DNA"/>
</dbReference>